<keyword evidence="4" id="KW-1185">Reference proteome</keyword>
<dbReference type="Proteomes" id="UP000092321">
    <property type="component" value="Unassembled WGS sequence"/>
</dbReference>
<dbReference type="GO" id="GO:0046983">
    <property type="term" value="F:protein dimerization activity"/>
    <property type="evidence" value="ECO:0007669"/>
    <property type="project" value="InterPro"/>
</dbReference>
<feature type="compositionally biased region" description="Polar residues" evidence="1">
    <location>
        <begin position="246"/>
        <end position="257"/>
    </location>
</feature>
<dbReference type="EMBL" id="LXPE01000060">
    <property type="protein sequence ID" value="OBA25638.1"/>
    <property type="molecule type" value="Genomic_DNA"/>
</dbReference>
<feature type="compositionally biased region" description="Acidic residues" evidence="1">
    <location>
        <begin position="31"/>
        <end position="49"/>
    </location>
</feature>
<dbReference type="InterPro" id="IPR057071">
    <property type="entry name" value="bHLH_INO2"/>
</dbReference>
<feature type="region of interest" description="Disordered" evidence="1">
    <location>
        <begin position="236"/>
        <end position="261"/>
    </location>
</feature>
<feature type="compositionally biased region" description="Basic and acidic residues" evidence="1">
    <location>
        <begin position="55"/>
        <end position="64"/>
    </location>
</feature>
<dbReference type="PROSITE" id="PS50888">
    <property type="entry name" value="BHLH"/>
    <property type="match status" value="1"/>
</dbReference>
<protein>
    <recommendedName>
        <fullName evidence="2">BHLH domain-containing protein</fullName>
    </recommendedName>
</protein>
<feature type="domain" description="BHLH" evidence="2">
    <location>
        <begin position="345"/>
        <end position="403"/>
    </location>
</feature>
<name>A0A1B7TA94_9ASCO</name>
<gene>
    <name evidence="3" type="ORF">HANVADRAFT_53789</name>
</gene>
<proteinExistence type="predicted"/>
<accession>A0A1B7TA94</accession>
<sequence length="442" mass="50936">MDSIKTDNESLNFDIDLDVDFDTAYKLFEENFNESDDGNEDNDNYEGDSDQFPSKYDEKPDKLDNQTNQFFEQPKQQIPSKTGQYSEVIDNKNETNPNQLERSTTPKSNSPLISIHTPIINNYVEPLDLTPKTLALLNNDQQNIPQRRYSHENALQNNWSSPDFFRRNTMFSGQPSGSFGNTIGFPASSNERVLTAGSMLQQKTPDTNINTLGLMLSPPNVNMNFNFNNPLYRSQLPMSNGDFRSKSPQSNAENHVNQQQQQQFNLLSAKETDTIVSFLNQFEKNQQQPHSSNKLLEEAPVIESEVRKDSVDAVVENNTVETSERKLSYDELKTKVAQMEKRLSLHKNRHKISERKRRATINERFIELTDIIKYPRKESETKTKGRVTKYNLLGYVIEDIANVLENNKKMESIINDIGKQVDFQNWLLNRKNIKSENTENSQ</sequence>
<dbReference type="AlphaFoldDB" id="A0A1B7TA94"/>
<dbReference type="Gene3D" id="4.10.280.10">
    <property type="entry name" value="Helix-loop-helix DNA-binding domain"/>
    <property type="match status" value="1"/>
</dbReference>
<dbReference type="Pfam" id="PF23179">
    <property type="entry name" value="bHLH_INO2"/>
    <property type="match status" value="1"/>
</dbReference>
<dbReference type="OrthoDB" id="3973009at2759"/>
<dbReference type="InterPro" id="IPR036638">
    <property type="entry name" value="HLH_DNA-bd_sf"/>
</dbReference>
<organism evidence="3 4">
    <name type="scientific">Hanseniaspora valbyensis NRRL Y-1626</name>
    <dbReference type="NCBI Taxonomy" id="766949"/>
    <lineage>
        <taxon>Eukaryota</taxon>
        <taxon>Fungi</taxon>
        <taxon>Dikarya</taxon>
        <taxon>Ascomycota</taxon>
        <taxon>Saccharomycotina</taxon>
        <taxon>Saccharomycetes</taxon>
        <taxon>Saccharomycodales</taxon>
        <taxon>Saccharomycodaceae</taxon>
        <taxon>Hanseniaspora</taxon>
    </lineage>
</organism>
<comment type="caution">
    <text evidence="3">The sequence shown here is derived from an EMBL/GenBank/DDBJ whole genome shotgun (WGS) entry which is preliminary data.</text>
</comment>
<dbReference type="InterPro" id="IPR011598">
    <property type="entry name" value="bHLH_dom"/>
</dbReference>
<reference evidence="4" key="1">
    <citation type="journal article" date="2016" name="Proc. Natl. Acad. Sci. U.S.A.">
        <title>Comparative genomics of biotechnologically important yeasts.</title>
        <authorList>
            <person name="Riley R."/>
            <person name="Haridas S."/>
            <person name="Wolfe K.H."/>
            <person name="Lopes M.R."/>
            <person name="Hittinger C.T."/>
            <person name="Goeker M."/>
            <person name="Salamov A.A."/>
            <person name="Wisecaver J.H."/>
            <person name="Long T.M."/>
            <person name="Calvey C.H."/>
            <person name="Aerts A.L."/>
            <person name="Barry K.W."/>
            <person name="Choi C."/>
            <person name="Clum A."/>
            <person name="Coughlan A.Y."/>
            <person name="Deshpande S."/>
            <person name="Douglass A.P."/>
            <person name="Hanson S.J."/>
            <person name="Klenk H.-P."/>
            <person name="LaButti K.M."/>
            <person name="Lapidus A."/>
            <person name="Lindquist E.A."/>
            <person name="Lipzen A.M."/>
            <person name="Meier-Kolthoff J.P."/>
            <person name="Ohm R.A."/>
            <person name="Otillar R.P."/>
            <person name="Pangilinan J.L."/>
            <person name="Peng Y."/>
            <person name="Rokas A."/>
            <person name="Rosa C.A."/>
            <person name="Scheuner C."/>
            <person name="Sibirny A.A."/>
            <person name="Slot J.C."/>
            <person name="Stielow J.B."/>
            <person name="Sun H."/>
            <person name="Kurtzman C.P."/>
            <person name="Blackwell M."/>
            <person name="Grigoriev I.V."/>
            <person name="Jeffries T.W."/>
        </authorList>
    </citation>
    <scope>NUCLEOTIDE SEQUENCE [LARGE SCALE GENOMIC DNA]</scope>
    <source>
        <strain evidence="4">NRRL Y-1626</strain>
    </source>
</reference>
<evidence type="ECO:0000259" key="2">
    <source>
        <dbReference type="PROSITE" id="PS50888"/>
    </source>
</evidence>
<evidence type="ECO:0000256" key="1">
    <source>
        <dbReference type="SAM" id="MobiDB-lite"/>
    </source>
</evidence>
<evidence type="ECO:0000313" key="4">
    <source>
        <dbReference type="Proteomes" id="UP000092321"/>
    </source>
</evidence>
<dbReference type="SUPFAM" id="SSF47459">
    <property type="entry name" value="HLH, helix-loop-helix DNA-binding domain"/>
    <property type="match status" value="1"/>
</dbReference>
<feature type="region of interest" description="Disordered" evidence="1">
    <location>
        <begin position="30"/>
        <end position="68"/>
    </location>
</feature>
<evidence type="ECO:0000313" key="3">
    <source>
        <dbReference type="EMBL" id="OBA25638.1"/>
    </source>
</evidence>